<dbReference type="OrthoDB" id="654191at2759"/>
<dbReference type="AlphaFoldDB" id="A0A3N0YM64"/>
<comment type="caution">
    <text evidence="8">The sequence shown here is derived from an EMBL/GenBank/DDBJ whole genome shotgun (WGS) entry which is preliminary data.</text>
</comment>
<protein>
    <submittedName>
        <fullName evidence="8">Tripartite motif-containing protein 35</fullName>
    </submittedName>
</protein>
<dbReference type="GO" id="GO:0008270">
    <property type="term" value="F:zinc ion binding"/>
    <property type="evidence" value="ECO:0007669"/>
    <property type="project" value="UniProtKB-KW"/>
</dbReference>
<evidence type="ECO:0000256" key="1">
    <source>
        <dbReference type="ARBA" id="ARBA00022723"/>
    </source>
</evidence>
<dbReference type="Pfam" id="PF00643">
    <property type="entry name" value="zf-B_box"/>
    <property type="match status" value="4"/>
</dbReference>
<evidence type="ECO:0000313" key="8">
    <source>
        <dbReference type="EMBL" id="ROL46818.1"/>
    </source>
</evidence>
<feature type="domain" description="B box-type" evidence="7">
    <location>
        <begin position="546"/>
        <end position="587"/>
    </location>
</feature>
<dbReference type="SUPFAM" id="SSF57850">
    <property type="entry name" value="RING/U-box"/>
    <property type="match status" value="2"/>
</dbReference>
<feature type="region of interest" description="Disordered" evidence="6">
    <location>
        <begin position="31"/>
        <end position="57"/>
    </location>
</feature>
<dbReference type="SMART" id="SM00336">
    <property type="entry name" value="BBOX"/>
    <property type="match status" value="4"/>
</dbReference>
<keyword evidence="9" id="KW-1185">Reference proteome</keyword>
<sequence length="683" mass="79793">MEHAADIITLTCEGLPILDFRAQAYRRPVPELISATDKEPDPKPSTEPEPSALSVPERKPASRHSVCSVCIQRFWNNKRFKECPVCRRTSSNDRPPLNLALRNLCESFLQEKRSSSEDEMVCSDHKEKLKLFCLDDQQLVCLVCRDSRKHSNHRFCPIDEAAMDNKLQRFWNNKRFKECPVCRGRSSNDRPPLNLALRNLCESFQLEKRSSSEDETVCSVHNDKLKLFCLDDQQLVCLVCRDSRKHSNHRFCPVDEAAMDNKEILKASLEDFQEELRIFVNHGQYLCETAEDIKFHVQHTETLIKREFEELHQFLRSEEAFRITTLREEEEQMNQMMEEKMEETTKQISSLTSIIRDIEKQMKAEDVSFLQSFKATLQRAQYSLPDPDLSPSVMITFTDHLTNLKLSVLQKMQENFGKSELKQNAAMISVLFVLIHSFCEHCIQEFWRKNSSKTCPVCRRVSSHKHSPLNMALRNLSETFQQDRSQKSPSGVCSDHKEKLKLFCLDDQQLVCLVCRDSRKHSNHRFCPVNEAVMDNKERSQRSSSEDEMVCSDHKEKLKLFCLDDQQLVCLVCRDSRKHSNHRFCPIDEAAMDNKFQVQRTVTQIKEEFEELHQFLRSEEASRITALREEEEQRNQMMEEKMEETTKQISSLTSIIEDIEKQMKAEDVSFLQVSINLHYSPII</sequence>
<feature type="coiled-coil region" evidence="5">
    <location>
        <begin position="621"/>
        <end position="662"/>
    </location>
</feature>
<evidence type="ECO:0000313" key="9">
    <source>
        <dbReference type="Proteomes" id="UP000281406"/>
    </source>
</evidence>
<keyword evidence="5" id="KW-0175">Coiled coil</keyword>
<keyword evidence="1" id="KW-0479">Metal-binding</keyword>
<dbReference type="InterPro" id="IPR000315">
    <property type="entry name" value="Znf_B-box"/>
</dbReference>
<gene>
    <name evidence="8" type="ORF">DPX16_1455</name>
</gene>
<feature type="domain" description="B box-type" evidence="7">
    <location>
        <begin position="117"/>
        <end position="158"/>
    </location>
</feature>
<dbReference type="EMBL" id="RJVU01036813">
    <property type="protein sequence ID" value="ROL46818.1"/>
    <property type="molecule type" value="Genomic_DNA"/>
</dbReference>
<feature type="compositionally biased region" description="Basic and acidic residues" evidence="6">
    <location>
        <begin position="36"/>
        <end position="46"/>
    </location>
</feature>
<accession>A0A3N0YM64</accession>
<proteinExistence type="predicted"/>
<keyword evidence="3" id="KW-0862">Zinc</keyword>
<dbReference type="Pfam" id="PF25600">
    <property type="entry name" value="TRIM_CC"/>
    <property type="match status" value="1"/>
</dbReference>
<feature type="domain" description="B box-type" evidence="7">
    <location>
        <begin position="488"/>
        <end position="529"/>
    </location>
</feature>
<evidence type="ECO:0000256" key="5">
    <source>
        <dbReference type="SAM" id="Coils"/>
    </source>
</evidence>
<evidence type="ECO:0000256" key="2">
    <source>
        <dbReference type="ARBA" id="ARBA00022771"/>
    </source>
</evidence>
<dbReference type="InterPro" id="IPR013083">
    <property type="entry name" value="Znf_RING/FYVE/PHD"/>
</dbReference>
<dbReference type="CDD" id="cd19800">
    <property type="entry name" value="Bbox2_xNF7-like"/>
    <property type="match status" value="4"/>
</dbReference>
<dbReference type="InterPro" id="IPR050143">
    <property type="entry name" value="TRIM/RBCC"/>
</dbReference>
<evidence type="ECO:0000259" key="7">
    <source>
        <dbReference type="PROSITE" id="PS50119"/>
    </source>
</evidence>
<dbReference type="SUPFAM" id="SSF57845">
    <property type="entry name" value="B-box zinc-binding domain"/>
    <property type="match status" value="4"/>
</dbReference>
<dbReference type="PROSITE" id="PS50119">
    <property type="entry name" value="ZF_BBOX"/>
    <property type="match status" value="4"/>
</dbReference>
<keyword evidence="2 4" id="KW-0863">Zinc-finger</keyword>
<evidence type="ECO:0000256" key="6">
    <source>
        <dbReference type="SAM" id="MobiDB-lite"/>
    </source>
</evidence>
<feature type="coiled-coil region" evidence="5">
    <location>
        <begin position="323"/>
        <end position="361"/>
    </location>
</feature>
<dbReference type="InterPro" id="IPR058030">
    <property type="entry name" value="TRIM8/14/16/25/29/45/65_CC"/>
</dbReference>
<evidence type="ECO:0000256" key="4">
    <source>
        <dbReference type="PROSITE-ProRule" id="PRU00024"/>
    </source>
</evidence>
<organism evidence="8 9">
    <name type="scientific">Anabarilius grahami</name>
    <name type="common">Kanglang fish</name>
    <name type="synonym">Barilius grahami</name>
    <dbReference type="NCBI Taxonomy" id="495550"/>
    <lineage>
        <taxon>Eukaryota</taxon>
        <taxon>Metazoa</taxon>
        <taxon>Chordata</taxon>
        <taxon>Craniata</taxon>
        <taxon>Vertebrata</taxon>
        <taxon>Euteleostomi</taxon>
        <taxon>Actinopterygii</taxon>
        <taxon>Neopterygii</taxon>
        <taxon>Teleostei</taxon>
        <taxon>Ostariophysi</taxon>
        <taxon>Cypriniformes</taxon>
        <taxon>Xenocyprididae</taxon>
        <taxon>Xenocypridinae</taxon>
        <taxon>Xenocypridinae incertae sedis</taxon>
        <taxon>Anabarilius</taxon>
    </lineage>
</organism>
<feature type="domain" description="B box-type" evidence="7">
    <location>
        <begin position="213"/>
        <end position="254"/>
    </location>
</feature>
<dbReference type="Gene3D" id="3.30.40.10">
    <property type="entry name" value="Zinc/RING finger domain, C3HC4 (zinc finger)"/>
    <property type="match status" value="2"/>
</dbReference>
<name>A0A3N0YM64_ANAGA</name>
<dbReference type="Gene3D" id="3.30.160.60">
    <property type="entry name" value="Classic Zinc Finger"/>
    <property type="match status" value="4"/>
</dbReference>
<evidence type="ECO:0000256" key="3">
    <source>
        <dbReference type="ARBA" id="ARBA00022833"/>
    </source>
</evidence>
<dbReference type="PANTHER" id="PTHR24103">
    <property type="entry name" value="E3 UBIQUITIN-PROTEIN LIGASE TRIM"/>
    <property type="match status" value="1"/>
</dbReference>
<reference evidence="8 9" key="1">
    <citation type="submission" date="2018-10" db="EMBL/GenBank/DDBJ databases">
        <title>Genome assembly for a Yunnan-Guizhou Plateau 3E fish, Anabarilius grahami (Regan), and its evolutionary and genetic applications.</title>
        <authorList>
            <person name="Jiang W."/>
        </authorList>
    </citation>
    <scope>NUCLEOTIDE SEQUENCE [LARGE SCALE GENOMIC DNA]</scope>
    <source>
        <strain evidence="8">AG-KIZ</strain>
        <tissue evidence="8">Muscle</tissue>
    </source>
</reference>
<dbReference type="Proteomes" id="UP000281406">
    <property type="component" value="Unassembled WGS sequence"/>
</dbReference>